<accession>X1VYU8</accession>
<sequence length="44" mass="5152">TEGQLKMVRFLIERGADINMRHPKDVLPLQAAFNGYRRAPRKKE</sequence>
<dbReference type="EMBL" id="BARW01043071">
    <property type="protein sequence ID" value="GAJ17595.1"/>
    <property type="molecule type" value="Genomic_DNA"/>
</dbReference>
<dbReference type="InterPro" id="IPR002110">
    <property type="entry name" value="Ankyrin_rpt"/>
</dbReference>
<organism evidence="1">
    <name type="scientific">marine sediment metagenome</name>
    <dbReference type="NCBI Taxonomy" id="412755"/>
    <lineage>
        <taxon>unclassified sequences</taxon>
        <taxon>metagenomes</taxon>
        <taxon>ecological metagenomes</taxon>
    </lineage>
</organism>
<name>X1VYU8_9ZZZZ</name>
<protein>
    <submittedName>
        <fullName evidence="1">Uncharacterized protein</fullName>
    </submittedName>
</protein>
<comment type="caution">
    <text evidence="1">The sequence shown here is derived from an EMBL/GenBank/DDBJ whole genome shotgun (WGS) entry which is preliminary data.</text>
</comment>
<feature type="non-terminal residue" evidence="1">
    <location>
        <position position="44"/>
    </location>
</feature>
<dbReference type="InterPro" id="IPR036770">
    <property type="entry name" value="Ankyrin_rpt-contain_sf"/>
</dbReference>
<reference evidence="1" key="1">
    <citation type="journal article" date="2014" name="Front. Microbiol.">
        <title>High frequency of phylogenetically diverse reductive dehalogenase-homologous genes in deep subseafloor sedimentary metagenomes.</title>
        <authorList>
            <person name="Kawai M."/>
            <person name="Futagami T."/>
            <person name="Toyoda A."/>
            <person name="Takaki Y."/>
            <person name="Nishi S."/>
            <person name="Hori S."/>
            <person name="Arai W."/>
            <person name="Tsubouchi T."/>
            <person name="Morono Y."/>
            <person name="Uchiyama I."/>
            <person name="Ito T."/>
            <person name="Fujiyama A."/>
            <person name="Inagaki F."/>
            <person name="Takami H."/>
        </authorList>
    </citation>
    <scope>NUCLEOTIDE SEQUENCE</scope>
    <source>
        <strain evidence="1">Expedition CK06-06</strain>
    </source>
</reference>
<dbReference type="SUPFAM" id="SSF48403">
    <property type="entry name" value="Ankyrin repeat"/>
    <property type="match status" value="1"/>
</dbReference>
<gene>
    <name evidence="1" type="ORF">S12H4_63370</name>
</gene>
<feature type="non-terminal residue" evidence="1">
    <location>
        <position position="1"/>
    </location>
</feature>
<dbReference type="Gene3D" id="1.25.40.20">
    <property type="entry name" value="Ankyrin repeat-containing domain"/>
    <property type="match status" value="1"/>
</dbReference>
<evidence type="ECO:0000313" key="1">
    <source>
        <dbReference type="EMBL" id="GAJ17595.1"/>
    </source>
</evidence>
<dbReference type="PROSITE" id="PS50088">
    <property type="entry name" value="ANK_REPEAT"/>
    <property type="match status" value="1"/>
</dbReference>
<dbReference type="AlphaFoldDB" id="X1VYU8"/>
<proteinExistence type="predicted"/>